<feature type="transmembrane region" description="Helical" evidence="1">
    <location>
        <begin position="358"/>
        <end position="380"/>
    </location>
</feature>
<dbReference type="Proteomes" id="UP000765802">
    <property type="component" value="Unassembled WGS sequence"/>
</dbReference>
<reference evidence="2 3" key="1">
    <citation type="submission" date="2016-07" db="EMBL/GenBank/DDBJ databases">
        <title>Genome analysis of Flavihumibacter stibioxidans YS-17.</title>
        <authorList>
            <person name="Shi K."/>
            <person name="Han Y."/>
            <person name="Wang G."/>
        </authorList>
    </citation>
    <scope>NUCLEOTIDE SEQUENCE [LARGE SCALE GENOMIC DNA]</scope>
    <source>
        <strain evidence="2 3">YS-17</strain>
    </source>
</reference>
<gene>
    <name evidence="2" type="ORF">BC349_13475</name>
</gene>
<evidence type="ECO:0000313" key="3">
    <source>
        <dbReference type="Proteomes" id="UP000765802"/>
    </source>
</evidence>
<keyword evidence="1" id="KW-1133">Transmembrane helix</keyword>
<keyword evidence="3" id="KW-1185">Reference proteome</keyword>
<dbReference type="InterPro" id="IPR022134">
    <property type="entry name" value="DUF3667"/>
</dbReference>
<name>A0ABR7MBR9_9BACT</name>
<sequence length="389" mass="45110">MYLFLIKFQQVSHYQERTEKDCLNCGTIVEGLYCHKCGQENVVPKETFWGLLTHFVYDITHFDGKFFSTVKYLVSKPGFLSLEFIKGRRASYLHPIRMYVFTSAFFFVIFFTLYNAKTLVPSEKEKNTQQREKLLAAKENLQENFSTGLDSSERIASSKVILDLDRELAILDKKRGSLTEEPMIEYDSAKAEGLNFGKTSLNYKSVLAYKRMQLELPKDKRDGWIKKAFMTRILAAVEAGEKQGERAFVTGFINNLMHSFPKMLFVSLPLFALLLHLLYGRRKDLLYSDHAVFTIHLYCATFILLLWIFGLEYLYDISGWLIVEIVRLVSVFGIFHYLYKGMRRFYGQSRGKTIAKFLLLNMLSFFMMVLLLTIFTMISASQISPDGSH</sequence>
<feature type="transmembrane region" description="Helical" evidence="1">
    <location>
        <begin position="96"/>
        <end position="114"/>
    </location>
</feature>
<accession>A0ABR7MBR9</accession>
<organism evidence="2 3">
    <name type="scientific">Flavihumibacter stibioxidans</name>
    <dbReference type="NCBI Taxonomy" id="1834163"/>
    <lineage>
        <taxon>Bacteria</taxon>
        <taxon>Pseudomonadati</taxon>
        <taxon>Bacteroidota</taxon>
        <taxon>Chitinophagia</taxon>
        <taxon>Chitinophagales</taxon>
        <taxon>Chitinophagaceae</taxon>
        <taxon>Flavihumibacter</taxon>
    </lineage>
</organism>
<proteinExistence type="predicted"/>
<feature type="transmembrane region" description="Helical" evidence="1">
    <location>
        <begin position="317"/>
        <end position="338"/>
    </location>
</feature>
<dbReference type="Pfam" id="PF12412">
    <property type="entry name" value="DUF3667"/>
    <property type="match status" value="1"/>
</dbReference>
<keyword evidence="1" id="KW-0812">Transmembrane</keyword>
<feature type="transmembrane region" description="Helical" evidence="1">
    <location>
        <begin position="260"/>
        <end position="279"/>
    </location>
</feature>
<evidence type="ECO:0008006" key="4">
    <source>
        <dbReference type="Google" id="ProtNLM"/>
    </source>
</evidence>
<feature type="transmembrane region" description="Helical" evidence="1">
    <location>
        <begin position="291"/>
        <end position="311"/>
    </location>
</feature>
<evidence type="ECO:0000313" key="2">
    <source>
        <dbReference type="EMBL" id="MBC6492066.1"/>
    </source>
</evidence>
<evidence type="ECO:0000256" key="1">
    <source>
        <dbReference type="SAM" id="Phobius"/>
    </source>
</evidence>
<dbReference type="EMBL" id="MBUA01000027">
    <property type="protein sequence ID" value="MBC6492066.1"/>
    <property type="molecule type" value="Genomic_DNA"/>
</dbReference>
<comment type="caution">
    <text evidence="2">The sequence shown here is derived from an EMBL/GenBank/DDBJ whole genome shotgun (WGS) entry which is preliminary data.</text>
</comment>
<protein>
    <recommendedName>
        <fullName evidence="4">DUF3667 domain-containing protein</fullName>
    </recommendedName>
</protein>
<keyword evidence="1" id="KW-0472">Membrane</keyword>